<organism evidence="4 5">
    <name type="scientific">Artemisia annua</name>
    <name type="common">Sweet wormwood</name>
    <dbReference type="NCBI Taxonomy" id="35608"/>
    <lineage>
        <taxon>Eukaryota</taxon>
        <taxon>Viridiplantae</taxon>
        <taxon>Streptophyta</taxon>
        <taxon>Embryophyta</taxon>
        <taxon>Tracheophyta</taxon>
        <taxon>Spermatophyta</taxon>
        <taxon>Magnoliopsida</taxon>
        <taxon>eudicotyledons</taxon>
        <taxon>Gunneridae</taxon>
        <taxon>Pentapetalae</taxon>
        <taxon>asterids</taxon>
        <taxon>campanulids</taxon>
        <taxon>Asterales</taxon>
        <taxon>Asteraceae</taxon>
        <taxon>Asteroideae</taxon>
        <taxon>Anthemideae</taxon>
        <taxon>Artemisiinae</taxon>
        <taxon>Artemisia</taxon>
    </lineage>
</organism>
<gene>
    <name evidence="4" type="ORF">CTI12_AA221880</name>
</gene>
<evidence type="ECO:0000259" key="3">
    <source>
        <dbReference type="PROSITE" id="PS51485"/>
    </source>
</evidence>
<dbReference type="PROSITE" id="PS51485">
    <property type="entry name" value="PHYTOCYANIN"/>
    <property type="match status" value="1"/>
</dbReference>
<dbReference type="PANTHER" id="PTHR33021">
    <property type="entry name" value="BLUE COPPER PROTEIN"/>
    <property type="match status" value="1"/>
</dbReference>
<feature type="chain" id="PRO_5015725867" evidence="2">
    <location>
        <begin position="26"/>
        <end position="233"/>
    </location>
</feature>
<keyword evidence="1" id="KW-0812">Transmembrane</keyword>
<dbReference type="STRING" id="35608.A0A2U1NVY9"/>
<proteinExistence type="predicted"/>
<dbReference type="GO" id="GO:0009055">
    <property type="term" value="F:electron transfer activity"/>
    <property type="evidence" value="ECO:0007669"/>
    <property type="project" value="InterPro"/>
</dbReference>
<evidence type="ECO:0000313" key="4">
    <source>
        <dbReference type="EMBL" id="PWA77685.1"/>
    </source>
</evidence>
<feature type="domain" description="Phytocyanin" evidence="3">
    <location>
        <begin position="26"/>
        <end position="162"/>
    </location>
</feature>
<dbReference type="SUPFAM" id="SSF49503">
    <property type="entry name" value="Cupredoxins"/>
    <property type="match status" value="2"/>
</dbReference>
<sequence length="233" mass="25976">MSPKTLLLLWSCFLAFTAIFGSVSAKEFPVGGVVGWRIPATNESQLYNVWASRRRFHVGDTLRWFFCLFYFVQFFTFFYLPAQILHILIKRYIQWRRFRYKNDSVAIVEKWGFFHCDSSNPIAFFNDGDTVVSLDNAGTMYFISGNADRCKRGVIMTLEVKSPSPPRYFPPTISHPPENSYSVGAPGPAQYVSSGGSPFSSPGPSSSDSVAMVSVSVFVIVAIVGLGLFALKA</sequence>
<keyword evidence="1" id="KW-0472">Membrane</keyword>
<dbReference type="InterPro" id="IPR039391">
    <property type="entry name" value="Phytocyanin-like"/>
</dbReference>
<comment type="caution">
    <text evidence="4">The sequence shown here is derived from an EMBL/GenBank/DDBJ whole genome shotgun (WGS) entry which is preliminary data.</text>
</comment>
<feature type="transmembrane region" description="Helical" evidence="1">
    <location>
        <begin position="210"/>
        <end position="231"/>
    </location>
</feature>
<keyword evidence="5" id="KW-1185">Reference proteome</keyword>
<dbReference type="Proteomes" id="UP000245207">
    <property type="component" value="Unassembled WGS sequence"/>
</dbReference>
<evidence type="ECO:0000256" key="2">
    <source>
        <dbReference type="SAM" id="SignalP"/>
    </source>
</evidence>
<feature type="signal peptide" evidence="2">
    <location>
        <begin position="1"/>
        <end position="25"/>
    </location>
</feature>
<accession>A0A2U1NVY9</accession>
<evidence type="ECO:0000313" key="5">
    <source>
        <dbReference type="Proteomes" id="UP000245207"/>
    </source>
</evidence>
<reference evidence="4 5" key="1">
    <citation type="journal article" date="2018" name="Mol. Plant">
        <title>The genome of Artemisia annua provides insight into the evolution of Asteraceae family and artemisinin biosynthesis.</title>
        <authorList>
            <person name="Shen Q."/>
            <person name="Zhang L."/>
            <person name="Liao Z."/>
            <person name="Wang S."/>
            <person name="Yan T."/>
            <person name="Shi P."/>
            <person name="Liu M."/>
            <person name="Fu X."/>
            <person name="Pan Q."/>
            <person name="Wang Y."/>
            <person name="Lv Z."/>
            <person name="Lu X."/>
            <person name="Zhang F."/>
            <person name="Jiang W."/>
            <person name="Ma Y."/>
            <person name="Chen M."/>
            <person name="Hao X."/>
            <person name="Li L."/>
            <person name="Tang Y."/>
            <person name="Lv G."/>
            <person name="Zhou Y."/>
            <person name="Sun X."/>
            <person name="Brodelius P.E."/>
            <person name="Rose J.K.C."/>
            <person name="Tang K."/>
        </authorList>
    </citation>
    <scope>NUCLEOTIDE SEQUENCE [LARGE SCALE GENOMIC DNA]</scope>
    <source>
        <strain evidence="5">cv. Huhao1</strain>
        <tissue evidence="4">Leaf</tissue>
    </source>
</reference>
<name>A0A2U1NVY9_ARTAN</name>
<dbReference type="PANTHER" id="PTHR33021:SF234">
    <property type="entry name" value="EARLY NODULIN-LIKE PROTEIN 7"/>
    <property type="match status" value="1"/>
</dbReference>
<dbReference type="AlphaFoldDB" id="A0A2U1NVY9"/>
<dbReference type="InterPro" id="IPR003245">
    <property type="entry name" value="Phytocyanin_dom"/>
</dbReference>
<evidence type="ECO:0000256" key="1">
    <source>
        <dbReference type="SAM" id="Phobius"/>
    </source>
</evidence>
<feature type="transmembrane region" description="Helical" evidence="1">
    <location>
        <begin position="62"/>
        <end position="89"/>
    </location>
</feature>
<dbReference type="GO" id="GO:0005886">
    <property type="term" value="C:plasma membrane"/>
    <property type="evidence" value="ECO:0007669"/>
    <property type="project" value="TreeGrafter"/>
</dbReference>
<dbReference type="Pfam" id="PF02298">
    <property type="entry name" value="Cu_bind_like"/>
    <property type="match status" value="1"/>
</dbReference>
<keyword evidence="2" id="KW-0732">Signal</keyword>
<protein>
    <submittedName>
        <fullName evidence="4">Cupredoxin</fullName>
    </submittedName>
</protein>
<dbReference type="InterPro" id="IPR008972">
    <property type="entry name" value="Cupredoxin"/>
</dbReference>
<dbReference type="EMBL" id="PKPP01002091">
    <property type="protein sequence ID" value="PWA77685.1"/>
    <property type="molecule type" value="Genomic_DNA"/>
</dbReference>
<dbReference type="Gene3D" id="2.60.40.420">
    <property type="entry name" value="Cupredoxins - blue copper proteins"/>
    <property type="match status" value="1"/>
</dbReference>
<dbReference type="OrthoDB" id="1933543at2759"/>
<keyword evidence="1" id="KW-1133">Transmembrane helix</keyword>